<accession>A0A0D9V8P7</accession>
<feature type="compositionally biased region" description="Basic and acidic residues" evidence="1">
    <location>
        <begin position="353"/>
        <end position="368"/>
    </location>
</feature>
<protein>
    <recommendedName>
        <fullName evidence="4">TPX2 C-terminal domain-containing protein</fullName>
    </recommendedName>
</protein>
<feature type="compositionally biased region" description="Polar residues" evidence="1">
    <location>
        <begin position="477"/>
        <end position="493"/>
    </location>
</feature>
<reference evidence="2 3" key="1">
    <citation type="submission" date="2012-08" db="EMBL/GenBank/DDBJ databases">
        <title>Oryza genome evolution.</title>
        <authorList>
            <person name="Wing R.A."/>
        </authorList>
    </citation>
    <scope>NUCLEOTIDE SEQUENCE</scope>
</reference>
<dbReference type="EnsemblPlants" id="LPERR01G34170.1">
    <property type="protein sequence ID" value="LPERR01G34170.1"/>
    <property type="gene ID" value="LPERR01G34170"/>
</dbReference>
<proteinExistence type="predicted"/>
<dbReference type="PANTHER" id="PTHR47286:SF2">
    <property type="entry name" value="F3I6.9 PROTEIN"/>
    <property type="match status" value="1"/>
</dbReference>
<feature type="compositionally biased region" description="Pro residues" evidence="1">
    <location>
        <begin position="545"/>
        <end position="554"/>
    </location>
</feature>
<feature type="region of interest" description="Disordered" evidence="1">
    <location>
        <begin position="245"/>
        <end position="408"/>
    </location>
</feature>
<feature type="region of interest" description="Disordered" evidence="1">
    <location>
        <begin position="461"/>
        <end position="587"/>
    </location>
</feature>
<feature type="compositionally biased region" description="Basic and acidic residues" evidence="1">
    <location>
        <begin position="328"/>
        <end position="343"/>
    </location>
</feature>
<dbReference type="Gramene" id="LPERR01G34170.1">
    <property type="protein sequence ID" value="LPERR01G34170.1"/>
    <property type="gene ID" value="LPERR01G34170"/>
</dbReference>
<feature type="region of interest" description="Disordered" evidence="1">
    <location>
        <begin position="109"/>
        <end position="133"/>
    </location>
</feature>
<name>A0A0D9V8P7_9ORYZ</name>
<evidence type="ECO:0008006" key="4">
    <source>
        <dbReference type="Google" id="ProtNLM"/>
    </source>
</evidence>
<keyword evidence="3" id="KW-1185">Reference proteome</keyword>
<dbReference type="Proteomes" id="UP000032180">
    <property type="component" value="Chromosome 1"/>
</dbReference>
<evidence type="ECO:0000256" key="1">
    <source>
        <dbReference type="SAM" id="MobiDB-lite"/>
    </source>
</evidence>
<sequence>MGSSVCFREELWFCGRSQGEPTERDGSQGVSVSQKIDHGSISFGRFELESLSWEKWSVFTDDKRHEEFGKFNGLVAQKKAYFEEYYRKIRELKASQQQNQQTELILEYSGDGSDSSQTGEDMQAAELETPTGSGTILDDYVEEAAHETTSEQGLTCYDDHEERNYNAEFALSNISSSVVGLQQSDQDTRENIHSDDSTDKMELVQHNAISGHGLGRTAYEDARVPKRIVEKDSSRLKYAPKIIPKSVKTSSDGPLGRTSVSKRPDSLKPGMSLIQKAKPDSDHLLRRPTAAPYEMSGSAERKKITAKQTLGVTGVRRPSSASAQRPSAGERHRIARESIKKPADVSTPQRPSTTERHPVSTERARKQADVATPRRPSTSERRIVNREGSEKHVDIATKRRPTTGERHPVTRESVLKMDVRTPSKTRLTVAQPKGATTTVGTVEKAGTPNVSRSINMGTNSIRELEGPSKVGKHSVRSKSTLQVAGKQKPSSVNLPPRKLMSSSIGEPAMETFARPKKKDVAVQSRASTSKRTMPLHTGNLKGSSNPPPPPPPPRRPSRTINRPDGRFQHQNGIDAKGVFIQSTLLPK</sequence>
<reference evidence="3" key="2">
    <citation type="submission" date="2013-12" db="EMBL/GenBank/DDBJ databases">
        <authorList>
            <person name="Yu Y."/>
            <person name="Lee S."/>
            <person name="de Baynast K."/>
            <person name="Wissotski M."/>
            <person name="Liu L."/>
            <person name="Talag J."/>
            <person name="Goicoechea J."/>
            <person name="Angelova A."/>
            <person name="Jetty R."/>
            <person name="Kudrna D."/>
            <person name="Golser W."/>
            <person name="Rivera L."/>
            <person name="Zhang J."/>
            <person name="Wing R."/>
        </authorList>
    </citation>
    <scope>NUCLEOTIDE SEQUENCE</scope>
</reference>
<reference evidence="2" key="3">
    <citation type="submission" date="2015-04" db="UniProtKB">
        <authorList>
            <consortium name="EnsemblPlants"/>
        </authorList>
    </citation>
    <scope>IDENTIFICATION</scope>
</reference>
<dbReference type="eggNOG" id="ENOG502S2EV">
    <property type="taxonomic scope" value="Eukaryota"/>
</dbReference>
<evidence type="ECO:0000313" key="3">
    <source>
        <dbReference type="Proteomes" id="UP000032180"/>
    </source>
</evidence>
<feature type="compositionally biased region" description="Basic and acidic residues" evidence="1">
    <location>
        <begin position="377"/>
        <end position="408"/>
    </location>
</feature>
<feature type="compositionally biased region" description="Low complexity" evidence="1">
    <location>
        <begin position="316"/>
        <end position="327"/>
    </location>
</feature>
<dbReference type="AlphaFoldDB" id="A0A0D9V8P7"/>
<evidence type="ECO:0000313" key="2">
    <source>
        <dbReference type="EnsemblPlants" id="LPERR01G34170.1"/>
    </source>
</evidence>
<dbReference type="PANTHER" id="PTHR47286">
    <property type="entry name" value="F3I6.9 PROTEIN"/>
    <property type="match status" value="1"/>
</dbReference>
<organism evidence="2 3">
    <name type="scientific">Leersia perrieri</name>
    <dbReference type="NCBI Taxonomy" id="77586"/>
    <lineage>
        <taxon>Eukaryota</taxon>
        <taxon>Viridiplantae</taxon>
        <taxon>Streptophyta</taxon>
        <taxon>Embryophyta</taxon>
        <taxon>Tracheophyta</taxon>
        <taxon>Spermatophyta</taxon>
        <taxon>Magnoliopsida</taxon>
        <taxon>Liliopsida</taxon>
        <taxon>Poales</taxon>
        <taxon>Poaceae</taxon>
        <taxon>BOP clade</taxon>
        <taxon>Oryzoideae</taxon>
        <taxon>Oryzeae</taxon>
        <taxon>Oryzinae</taxon>
        <taxon>Leersia</taxon>
    </lineage>
</organism>